<evidence type="ECO:0000313" key="2">
    <source>
        <dbReference type="Proteomes" id="UP001323405"/>
    </source>
</evidence>
<dbReference type="RefSeq" id="XP_062744518.1">
    <property type="nucleotide sequence ID" value="XM_062883502.1"/>
</dbReference>
<protein>
    <submittedName>
        <fullName evidence="1">Uncharacterized protein</fullName>
    </submittedName>
</protein>
<proteinExistence type="predicted"/>
<dbReference type="Proteomes" id="UP001323405">
    <property type="component" value="Unassembled WGS sequence"/>
</dbReference>
<organism evidence="1 2">
    <name type="scientific">Podospora pseudocomata</name>
    <dbReference type="NCBI Taxonomy" id="2093779"/>
    <lineage>
        <taxon>Eukaryota</taxon>
        <taxon>Fungi</taxon>
        <taxon>Dikarya</taxon>
        <taxon>Ascomycota</taxon>
        <taxon>Pezizomycotina</taxon>
        <taxon>Sordariomycetes</taxon>
        <taxon>Sordariomycetidae</taxon>
        <taxon>Sordariales</taxon>
        <taxon>Podosporaceae</taxon>
        <taxon>Podospora</taxon>
    </lineage>
</organism>
<sequence length="153" mass="16753">MRIPIVSRQNLHSCQLGAYEVSWLPAAFFAARAAAVECRWRPFGAPQPWGGDSFTPLPRPALFCSNSSDHLSAHRQARSVIFIGLHSLLIPEGHGGAPFLRVTFANVAKRPPLLVELRRATATGISNLEPLRASSAPTFSLHAHEELYHSLPI</sequence>
<comment type="caution">
    <text evidence="1">The sequence shown here is derived from an EMBL/GenBank/DDBJ whole genome shotgun (WGS) entry which is preliminary data.</text>
</comment>
<dbReference type="GeneID" id="87903111"/>
<dbReference type="EMBL" id="JAFFHA010000005">
    <property type="protein sequence ID" value="KAK4655543.1"/>
    <property type="molecule type" value="Genomic_DNA"/>
</dbReference>
<evidence type="ECO:0000313" key="1">
    <source>
        <dbReference type="EMBL" id="KAK4655543.1"/>
    </source>
</evidence>
<name>A0ABR0GIH7_9PEZI</name>
<accession>A0ABR0GIH7</accession>
<reference evidence="1 2" key="1">
    <citation type="journal article" date="2023" name="bioRxiv">
        <title>High-quality genome assemblies of four members of thePodospora anserinaspecies complex.</title>
        <authorList>
            <person name="Ament-Velasquez S.L."/>
            <person name="Vogan A.A."/>
            <person name="Wallerman O."/>
            <person name="Hartmann F."/>
            <person name="Gautier V."/>
            <person name="Silar P."/>
            <person name="Giraud T."/>
            <person name="Johannesson H."/>
        </authorList>
    </citation>
    <scope>NUCLEOTIDE SEQUENCE [LARGE SCALE GENOMIC DNA]</scope>
    <source>
        <strain evidence="1 2">CBS 415.72m</strain>
    </source>
</reference>
<gene>
    <name evidence="1" type="ORF">QC762_0051110</name>
</gene>
<keyword evidence="2" id="KW-1185">Reference proteome</keyword>